<dbReference type="PANTHER" id="PTHR30069">
    <property type="entry name" value="TONB-DEPENDENT OUTER MEMBRANE RECEPTOR"/>
    <property type="match status" value="1"/>
</dbReference>
<keyword evidence="3 8" id="KW-1134">Transmembrane beta strand</keyword>
<dbReference type="AlphaFoldDB" id="A0A2P8D402"/>
<keyword evidence="4 8" id="KW-0812">Transmembrane</keyword>
<dbReference type="GO" id="GO:0044718">
    <property type="term" value="P:siderophore transmembrane transport"/>
    <property type="evidence" value="ECO:0007669"/>
    <property type="project" value="TreeGrafter"/>
</dbReference>
<keyword evidence="7 8" id="KW-0998">Cell outer membrane</keyword>
<evidence type="ECO:0000256" key="8">
    <source>
        <dbReference type="PROSITE-ProRule" id="PRU01360"/>
    </source>
</evidence>
<comment type="caution">
    <text evidence="12">The sequence shown here is derived from an EMBL/GenBank/DDBJ whole genome shotgun (WGS) entry which is preliminary data.</text>
</comment>
<protein>
    <submittedName>
        <fullName evidence="12">Outer membrane receptor protein involved in Fe transport</fullName>
    </submittedName>
</protein>
<dbReference type="Gene3D" id="2.60.40.1120">
    <property type="entry name" value="Carboxypeptidase-like, regulatory domain"/>
    <property type="match status" value="1"/>
</dbReference>
<keyword evidence="13" id="KW-1185">Reference proteome</keyword>
<keyword evidence="12" id="KW-0675">Receptor</keyword>
<dbReference type="PROSITE" id="PS52016">
    <property type="entry name" value="TONB_DEPENDENT_REC_3"/>
    <property type="match status" value="1"/>
</dbReference>
<name>A0A2P8D402_9BACT</name>
<proteinExistence type="inferred from homology"/>
<dbReference type="InterPro" id="IPR013784">
    <property type="entry name" value="Carb-bd-like_fold"/>
</dbReference>
<feature type="region of interest" description="Disordered" evidence="9">
    <location>
        <begin position="814"/>
        <end position="840"/>
    </location>
</feature>
<evidence type="ECO:0000256" key="1">
    <source>
        <dbReference type="ARBA" id="ARBA00004571"/>
    </source>
</evidence>
<accession>A0A2P8D402</accession>
<dbReference type="GO" id="GO:0030246">
    <property type="term" value="F:carbohydrate binding"/>
    <property type="evidence" value="ECO:0007669"/>
    <property type="project" value="InterPro"/>
</dbReference>
<reference evidence="12 13" key="1">
    <citation type="submission" date="2018-03" db="EMBL/GenBank/DDBJ databases">
        <title>Genomic Encyclopedia of Type Strains, Phase III (KMG-III): the genomes of soil and plant-associated and newly described type strains.</title>
        <authorList>
            <person name="Whitman W."/>
        </authorList>
    </citation>
    <scope>NUCLEOTIDE SEQUENCE [LARGE SCALE GENOMIC DNA]</scope>
    <source>
        <strain evidence="12 13">CGMCC 1.12700</strain>
    </source>
</reference>
<feature type="compositionally biased region" description="Gly residues" evidence="9">
    <location>
        <begin position="825"/>
        <end position="840"/>
    </location>
</feature>
<dbReference type="InterPro" id="IPR039426">
    <property type="entry name" value="TonB-dep_rcpt-like"/>
</dbReference>
<feature type="domain" description="Outer membrane protein beta-barrel" evidence="11">
    <location>
        <begin position="400"/>
        <end position="801"/>
    </location>
</feature>
<feature type="region of interest" description="Disordered" evidence="9">
    <location>
        <begin position="295"/>
        <end position="316"/>
    </location>
</feature>
<dbReference type="RefSeq" id="WP_106523014.1">
    <property type="nucleotide sequence ID" value="NZ_PYGD01000004.1"/>
</dbReference>
<evidence type="ECO:0000313" key="13">
    <source>
        <dbReference type="Proteomes" id="UP000240572"/>
    </source>
</evidence>
<dbReference type="GO" id="GO:0009279">
    <property type="term" value="C:cell outer membrane"/>
    <property type="evidence" value="ECO:0007669"/>
    <property type="project" value="UniProtKB-SubCell"/>
</dbReference>
<dbReference type="GO" id="GO:0015344">
    <property type="term" value="F:siderophore uptake transmembrane transporter activity"/>
    <property type="evidence" value="ECO:0007669"/>
    <property type="project" value="TreeGrafter"/>
</dbReference>
<feature type="compositionally biased region" description="Polar residues" evidence="9">
    <location>
        <begin position="296"/>
        <end position="316"/>
    </location>
</feature>
<evidence type="ECO:0000256" key="4">
    <source>
        <dbReference type="ARBA" id="ARBA00022692"/>
    </source>
</evidence>
<dbReference type="Proteomes" id="UP000240572">
    <property type="component" value="Unassembled WGS sequence"/>
</dbReference>
<evidence type="ECO:0000259" key="11">
    <source>
        <dbReference type="Pfam" id="PF14905"/>
    </source>
</evidence>
<evidence type="ECO:0000313" key="12">
    <source>
        <dbReference type="EMBL" id="PSK91932.1"/>
    </source>
</evidence>
<organism evidence="12 13">
    <name type="scientific">Taibaiella chishuiensis</name>
    <dbReference type="NCBI Taxonomy" id="1434707"/>
    <lineage>
        <taxon>Bacteria</taxon>
        <taxon>Pseudomonadati</taxon>
        <taxon>Bacteroidota</taxon>
        <taxon>Chitinophagia</taxon>
        <taxon>Chitinophagales</taxon>
        <taxon>Chitinophagaceae</taxon>
        <taxon>Taibaiella</taxon>
    </lineage>
</organism>
<dbReference type="InterPro" id="IPR037066">
    <property type="entry name" value="Plug_dom_sf"/>
</dbReference>
<dbReference type="Gene3D" id="2.170.130.10">
    <property type="entry name" value="TonB-dependent receptor, plug domain"/>
    <property type="match status" value="1"/>
</dbReference>
<dbReference type="SUPFAM" id="SSF56935">
    <property type="entry name" value="Porins"/>
    <property type="match status" value="1"/>
</dbReference>
<dbReference type="SUPFAM" id="SSF49452">
    <property type="entry name" value="Starch-binding domain-like"/>
    <property type="match status" value="1"/>
</dbReference>
<evidence type="ECO:0000256" key="2">
    <source>
        <dbReference type="ARBA" id="ARBA00022448"/>
    </source>
</evidence>
<evidence type="ECO:0000256" key="3">
    <source>
        <dbReference type="ARBA" id="ARBA00022452"/>
    </source>
</evidence>
<evidence type="ECO:0000256" key="9">
    <source>
        <dbReference type="SAM" id="MobiDB-lite"/>
    </source>
</evidence>
<gene>
    <name evidence="12" type="ORF">B0I18_10426</name>
</gene>
<evidence type="ECO:0000256" key="5">
    <source>
        <dbReference type="ARBA" id="ARBA00022729"/>
    </source>
</evidence>
<evidence type="ECO:0000256" key="6">
    <source>
        <dbReference type="ARBA" id="ARBA00023136"/>
    </source>
</evidence>
<dbReference type="PANTHER" id="PTHR30069:SF29">
    <property type="entry name" value="HEMOGLOBIN AND HEMOGLOBIN-HAPTOGLOBIN-BINDING PROTEIN 1-RELATED"/>
    <property type="match status" value="1"/>
</dbReference>
<evidence type="ECO:0000259" key="10">
    <source>
        <dbReference type="Pfam" id="PF07715"/>
    </source>
</evidence>
<comment type="subcellular location">
    <subcellularLocation>
        <location evidence="1 8">Cell outer membrane</location>
        <topology evidence="1 8">Multi-pass membrane protein</topology>
    </subcellularLocation>
</comment>
<dbReference type="OrthoDB" id="905812at2"/>
<dbReference type="InterPro" id="IPR036942">
    <property type="entry name" value="Beta-barrel_TonB_sf"/>
</dbReference>
<keyword evidence="5" id="KW-0732">Signal</keyword>
<sequence length="840" mass="93260">MKRLCLIIPLYFVFQSRTRAQEFDLSKINQKVQQNISYAVKVSGTVKDSVSKEALEFSSVTLARKGTKAEDGINSDSAGYFEFPKVEPGEYTLSVFYVGYNRADRSITVDSSGRAIDLGMIGMYSGSQKLKEVQVTDYRRLIEQRPDGIVYNADQDATNKGTTADQLLRKVPMLTVDLDGNVQMRGNGNIKVLIDGKPSTIIAATVKDALRQIPSENIKSVEVITSPGAKYDAEGTAGVINIITKKNLMKGLSGAIYSGLNYRLEQKTVNGYGGVYASYRNKKFGLTGNLGGGRWTSKSEGTTTRTDFPGTPQESVLKQTNNNTGGGPFMWGSLTADYDIDSLQSVQAGFNVNPGNWKNDLDQHTSYPKMGLDYSRVNNSETPRSNYAFNGSYSKKFRSNPKRVLDILSMYSIDNNTSKYDLTQWNNVKQVNDYQERNENKSVNKEFTLQADYTHPFAKHNQKLETGLKYINRNVSSDYALSNWTMGTGSDFIPDPARTNRLGYTQQVAAAYAQFTTNISKQLSAIVGLRYEHTAIDGSLRDRGGKFNSSFDNVLPNAILSWDLKNFNKLKLSYNQRIERPSITYINPYTDFSDPLNVSTGNPSLAPEQTHNIELGYSTMLGNSTINLSGFYRRTGNAIEAYTEVGSDGVSRSTYGNVAVNNTLGMNLFGSTRLFERWTINLNGNLYYKMLKSGGLGIENKGVQYDFNLYSSVKITDKLSAEGFGMYAGQQVMLQGTQTGWYFYTVGLKRTVLKGKGDLTLVAENFFTPKIKMVTDYTYLNANFRSENMVYARGFRISFNYRFGKMSFTGPKKSIDNDDLKENKGGGQQGAGGQMGGGGR</sequence>
<dbReference type="InterPro" id="IPR041700">
    <property type="entry name" value="OMP_b-brl_3"/>
</dbReference>
<feature type="compositionally biased region" description="Basic and acidic residues" evidence="9">
    <location>
        <begin position="814"/>
        <end position="824"/>
    </location>
</feature>
<dbReference type="Pfam" id="PF07715">
    <property type="entry name" value="Plug"/>
    <property type="match status" value="1"/>
</dbReference>
<dbReference type="Pfam" id="PF13620">
    <property type="entry name" value="CarboxypepD_reg"/>
    <property type="match status" value="1"/>
</dbReference>
<dbReference type="InterPro" id="IPR012910">
    <property type="entry name" value="Plug_dom"/>
</dbReference>
<keyword evidence="2 8" id="KW-0813">Transport</keyword>
<keyword evidence="6 8" id="KW-0472">Membrane</keyword>
<feature type="domain" description="TonB-dependent receptor plug" evidence="10">
    <location>
        <begin position="150"/>
        <end position="239"/>
    </location>
</feature>
<dbReference type="Pfam" id="PF14905">
    <property type="entry name" value="OMP_b-brl_3"/>
    <property type="match status" value="1"/>
</dbReference>
<comment type="similarity">
    <text evidence="8">Belongs to the TonB-dependent receptor family.</text>
</comment>
<evidence type="ECO:0000256" key="7">
    <source>
        <dbReference type="ARBA" id="ARBA00023237"/>
    </source>
</evidence>
<dbReference type="EMBL" id="PYGD01000004">
    <property type="protein sequence ID" value="PSK91932.1"/>
    <property type="molecule type" value="Genomic_DNA"/>
</dbReference>
<dbReference type="Gene3D" id="2.40.170.20">
    <property type="entry name" value="TonB-dependent receptor, beta-barrel domain"/>
    <property type="match status" value="1"/>
</dbReference>